<reference evidence="2 3" key="1">
    <citation type="submission" date="2024-03" db="EMBL/GenBank/DDBJ databases">
        <authorList>
            <person name="Jo J.-H."/>
        </authorList>
    </citation>
    <scope>NUCLEOTIDE SEQUENCE [LARGE SCALE GENOMIC DNA]</scope>
    <source>
        <strain evidence="2 3">AS3R-12</strain>
    </source>
</reference>
<dbReference type="RefSeq" id="WP_339965276.1">
    <property type="nucleotide sequence ID" value="NZ_JBBHJY010000001.1"/>
</dbReference>
<organism evidence="2 3">
    <name type="scientific">Novosphingobium aquae</name>
    <dbReference type="NCBI Taxonomy" id="3133435"/>
    <lineage>
        <taxon>Bacteria</taxon>
        <taxon>Pseudomonadati</taxon>
        <taxon>Pseudomonadota</taxon>
        <taxon>Alphaproteobacteria</taxon>
        <taxon>Sphingomonadales</taxon>
        <taxon>Sphingomonadaceae</taxon>
        <taxon>Novosphingobium</taxon>
    </lineage>
</organism>
<evidence type="ECO:0000313" key="2">
    <source>
        <dbReference type="EMBL" id="MEJ6009325.1"/>
    </source>
</evidence>
<keyword evidence="1" id="KW-0812">Transmembrane</keyword>
<keyword evidence="1" id="KW-0472">Membrane</keyword>
<dbReference type="EMBL" id="JBBHJY010000001">
    <property type="protein sequence ID" value="MEJ6009325.1"/>
    <property type="molecule type" value="Genomic_DNA"/>
</dbReference>
<keyword evidence="1" id="KW-1133">Transmembrane helix</keyword>
<dbReference type="Proteomes" id="UP001379235">
    <property type="component" value="Unassembled WGS sequence"/>
</dbReference>
<accession>A0ABU8S679</accession>
<sequence>MSTLPPLSAELHHRDVMAATSEVGQQAAPSPTLYMLAMVFVFLAAMEIGLGLAFMASQRIPLPYMVLAHHFLSMALPALLFVFGLWTVNTTYNRIASDRHARQVTENGTPDSVSATYSIENAGFRLSTPRGEWLAKWISVNRLTRTSGGWVVGNDLGSFFVPQAAFADTETERTWVRMMLERMNDEAVAASAAAHMFLDWSA</sequence>
<feature type="transmembrane region" description="Helical" evidence="1">
    <location>
        <begin position="66"/>
        <end position="86"/>
    </location>
</feature>
<gene>
    <name evidence="2" type="ORF">WG900_05275</name>
</gene>
<keyword evidence="3" id="KW-1185">Reference proteome</keyword>
<name>A0ABU8S679_9SPHN</name>
<protein>
    <submittedName>
        <fullName evidence="2">Uncharacterized protein</fullName>
    </submittedName>
</protein>
<proteinExistence type="predicted"/>
<evidence type="ECO:0000256" key="1">
    <source>
        <dbReference type="SAM" id="Phobius"/>
    </source>
</evidence>
<comment type="caution">
    <text evidence="2">The sequence shown here is derived from an EMBL/GenBank/DDBJ whole genome shotgun (WGS) entry which is preliminary data.</text>
</comment>
<evidence type="ECO:0000313" key="3">
    <source>
        <dbReference type="Proteomes" id="UP001379235"/>
    </source>
</evidence>
<feature type="transmembrane region" description="Helical" evidence="1">
    <location>
        <begin position="33"/>
        <end position="54"/>
    </location>
</feature>